<dbReference type="InterPro" id="IPR029044">
    <property type="entry name" value="Nucleotide-diphossugar_trans"/>
</dbReference>
<dbReference type="Pfam" id="PF00483">
    <property type="entry name" value="NTP_transferase"/>
    <property type="match status" value="1"/>
</dbReference>
<evidence type="ECO:0000313" key="4">
    <source>
        <dbReference type="Proteomes" id="UP000177354"/>
    </source>
</evidence>
<evidence type="ECO:0000259" key="2">
    <source>
        <dbReference type="Pfam" id="PF00483"/>
    </source>
</evidence>
<sequence length="304" mass="33980">MDRERLTITLRKSLLGKVDELIDGTNIRNRSHAIETLISQSLTPKINTAVILAGGRGINMRPFTFEMPKGLFPVGGKPILEHIIQLLTQNNIRNVIFSIGHLGEKIKEYFGNGQKFGVNITYVRESESAGTGGALVLAEKFLHESTFLVIHGDILIDINLTDIFTYHRENDALATIAVTSVVDPSSFGEVILHGNKITNFIEKPRYGTQKSQLISCGLYVFDRQIFNYLPKKGQAQLEDIFPRLAKTRVLSGFPFEGRFMDIGTPASYEKAIKIWAGFKKESAVSAGSARRRRRRSPQETSKVQ</sequence>
<accession>A0A1F5Z3E5</accession>
<dbReference type="CDD" id="cd04181">
    <property type="entry name" value="NTP_transferase"/>
    <property type="match status" value="1"/>
</dbReference>
<evidence type="ECO:0000256" key="1">
    <source>
        <dbReference type="SAM" id="MobiDB-lite"/>
    </source>
</evidence>
<protein>
    <recommendedName>
        <fullName evidence="2">Nucleotidyl transferase domain-containing protein</fullName>
    </recommendedName>
</protein>
<dbReference type="SUPFAM" id="SSF53448">
    <property type="entry name" value="Nucleotide-diphospho-sugar transferases"/>
    <property type="match status" value="1"/>
</dbReference>
<dbReference type="EMBL" id="MFJF01000012">
    <property type="protein sequence ID" value="OGG06978.1"/>
    <property type="molecule type" value="Genomic_DNA"/>
</dbReference>
<dbReference type="Gene3D" id="3.90.550.10">
    <property type="entry name" value="Spore Coat Polysaccharide Biosynthesis Protein SpsA, Chain A"/>
    <property type="match status" value="1"/>
</dbReference>
<dbReference type="Proteomes" id="UP000177354">
    <property type="component" value="Unassembled WGS sequence"/>
</dbReference>
<gene>
    <name evidence="3" type="ORF">A2777_03855</name>
</gene>
<reference evidence="3 4" key="1">
    <citation type="journal article" date="2016" name="Nat. Commun.">
        <title>Thousands of microbial genomes shed light on interconnected biogeochemical processes in an aquifer system.</title>
        <authorList>
            <person name="Anantharaman K."/>
            <person name="Brown C.T."/>
            <person name="Hug L.A."/>
            <person name="Sharon I."/>
            <person name="Castelle C.J."/>
            <person name="Probst A.J."/>
            <person name="Thomas B.C."/>
            <person name="Singh A."/>
            <person name="Wilkins M.J."/>
            <person name="Karaoz U."/>
            <person name="Brodie E.L."/>
            <person name="Williams K.H."/>
            <person name="Hubbard S.S."/>
            <person name="Banfield J.F."/>
        </authorList>
    </citation>
    <scope>NUCLEOTIDE SEQUENCE [LARGE SCALE GENOMIC DNA]</scope>
</reference>
<comment type="caution">
    <text evidence="3">The sequence shown here is derived from an EMBL/GenBank/DDBJ whole genome shotgun (WGS) entry which is preliminary data.</text>
</comment>
<feature type="domain" description="Nucleotidyl transferase" evidence="2">
    <location>
        <begin position="49"/>
        <end position="272"/>
    </location>
</feature>
<dbReference type="GO" id="GO:0006355">
    <property type="term" value="P:regulation of DNA-templated transcription"/>
    <property type="evidence" value="ECO:0007669"/>
    <property type="project" value="InterPro"/>
</dbReference>
<organism evidence="3 4">
    <name type="scientific">Candidatus Gottesmanbacteria bacterium RIFCSPHIGHO2_01_FULL_40_15</name>
    <dbReference type="NCBI Taxonomy" id="1798376"/>
    <lineage>
        <taxon>Bacteria</taxon>
        <taxon>Candidatus Gottesmaniibacteriota</taxon>
    </lineage>
</organism>
<dbReference type="InterPro" id="IPR005835">
    <property type="entry name" value="NTP_transferase_dom"/>
</dbReference>
<feature type="region of interest" description="Disordered" evidence="1">
    <location>
        <begin position="280"/>
        <end position="304"/>
    </location>
</feature>
<dbReference type="InterPro" id="IPR050486">
    <property type="entry name" value="Mannose-1P_guanyltransferase"/>
</dbReference>
<dbReference type="CDD" id="cd22231">
    <property type="entry name" value="RHH_NikR_HicB-like"/>
    <property type="match status" value="1"/>
</dbReference>
<proteinExistence type="predicted"/>
<dbReference type="AlphaFoldDB" id="A0A1F5Z3E5"/>
<evidence type="ECO:0000313" key="3">
    <source>
        <dbReference type="EMBL" id="OGG06978.1"/>
    </source>
</evidence>
<dbReference type="Gene3D" id="1.10.1220.10">
    <property type="entry name" value="Met repressor-like"/>
    <property type="match status" value="1"/>
</dbReference>
<dbReference type="PANTHER" id="PTHR22572">
    <property type="entry name" value="SUGAR-1-PHOSPHATE GUANYL TRANSFERASE"/>
    <property type="match status" value="1"/>
</dbReference>
<name>A0A1F5Z3E5_9BACT</name>
<dbReference type="InterPro" id="IPR013321">
    <property type="entry name" value="Arc_rbn_hlx_hlx"/>
</dbReference>